<evidence type="ECO:0000256" key="1">
    <source>
        <dbReference type="SAM" id="MobiDB-lite"/>
    </source>
</evidence>
<keyword evidence="3" id="KW-1185">Reference proteome</keyword>
<reference evidence="2 3" key="1">
    <citation type="submission" date="2016-05" db="EMBL/GenBank/DDBJ databases">
        <title>Genome sequencing reveals origins of a unique bacterial endosymbiosis in the earliest lineages of terrestrial Fungi.</title>
        <authorList>
            <consortium name="DOE Joint Genome Institute"/>
            <person name="Uehling J."/>
            <person name="Gryganskyi A."/>
            <person name="Hameed K."/>
            <person name="Tschaplinski T."/>
            <person name="Misztal P."/>
            <person name="Wu S."/>
            <person name="Desiro A."/>
            <person name="Vande Pol N."/>
            <person name="Du Z.-Y."/>
            <person name="Zienkiewicz A."/>
            <person name="Zienkiewicz K."/>
            <person name="Morin E."/>
            <person name="Tisserant E."/>
            <person name="Splivallo R."/>
            <person name="Hainaut M."/>
            <person name="Henrissat B."/>
            <person name="Ohm R."/>
            <person name="Kuo A."/>
            <person name="Yan J."/>
            <person name="Lipzen A."/>
            <person name="Nolan M."/>
            <person name="Labutti K."/>
            <person name="Barry K."/>
            <person name="Goldstein A."/>
            <person name="Labbe J."/>
            <person name="Schadt C."/>
            <person name="Tuskan G."/>
            <person name="Grigoriev I."/>
            <person name="Martin F."/>
            <person name="Vilgalys R."/>
            <person name="Bonito G."/>
        </authorList>
    </citation>
    <scope>NUCLEOTIDE SEQUENCE [LARGE SCALE GENOMIC DNA]</scope>
    <source>
        <strain evidence="2 3">AG-77</strain>
    </source>
</reference>
<dbReference type="AlphaFoldDB" id="A0A197JCY4"/>
<name>A0A197JCY4_9FUNG</name>
<dbReference type="Proteomes" id="UP000078512">
    <property type="component" value="Unassembled WGS sequence"/>
</dbReference>
<evidence type="ECO:0000313" key="3">
    <source>
        <dbReference type="Proteomes" id="UP000078512"/>
    </source>
</evidence>
<dbReference type="EMBL" id="KV442137">
    <property type="protein sequence ID" value="OAQ22883.1"/>
    <property type="molecule type" value="Genomic_DNA"/>
</dbReference>
<feature type="compositionally biased region" description="Acidic residues" evidence="1">
    <location>
        <begin position="226"/>
        <end position="248"/>
    </location>
</feature>
<gene>
    <name evidence="2" type="ORF">K457DRAFT_130943</name>
</gene>
<organism evidence="2 3">
    <name type="scientific">Linnemannia elongata AG-77</name>
    <dbReference type="NCBI Taxonomy" id="1314771"/>
    <lineage>
        <taxon>Eukaryota</taxon>
        <taxon>Fungi</taxon>
        <taxon>Fungi incertae sedis</taxon>
        <taxon>Mucoromycota</taxon>
        <taxon>Mortierellomycotina</taxon>
        <taxon>Mortierellomycetes</taxon>
        <taxon>Mortierellales</taxon>
        <taxon>Mortierellaceae</taxon>
        <taxon>Linnemannia</taxon>
    </lineage>
</organism>
<accession>A0A197JCY4</accession>
<sequence>MDQDITSKMDPVLAIPESDSKVFKEYPYGDGDLPQRIIYNVNIYDRWTGTLQELHNPKWSRQLHFKGWVLIEGTIYDKDALAQNPVKHICIFGGITDWKHQYDPARPDRSIISLMSHGVGWYEIKASSKVAICRVSPMCPSPSNVFVQLVVNMGIKDDLNALVPQAAVLLDEPESTVGQTLQTHRKQLLEVGAIDSIIRESNFYKTWVPDPAEPSGKLRARSPSPDDFEYEGDDTFTDDMEPIFESETDVQSSHNNRHHGHSHEDDTSNSDVNSSSPAPAASEPPLPIVFHDMADCEVIPEFEAEVEADEEFFSEINGSARRTISVYMQFISSKFGPPSTLCSPEQRSSFVQYRDAPENHV</sequence>
<proteinExistence type="predicted"/>
<protein>
    <submittedName>
        <fullName evidence="2">Uncharacterized protein</fullName>
    </submittedName>
</protein>
<feature type="region of interest" description="Disordered" evidence="1">
    <location>
        <begin position="209"/>
        <end position="286"/>
    </location>
</feature>
<dbReference type="OrthoDB" id="2383717at2759"/>
<evidence type="ECO:0000313" key="2">
    <source>
        <dbReference type="EMBL" id="OAQ22883.1"/>
    </source>
</evidence>